<feature type="transmembrane region" description="Helical" evidence="7">
    <location>
        <begin position="123"/>
        <end position="145"/>
    </location>
</feature>
<feature type="transmembrane region" description="Helical" evidence="7">
    <location>
        <begin position="64"/>
        <end position="82"/>
    </location>
</feature>
<dbReference type="EMBL" id="JARRAF010000002">
    <property type="protein sequence ID" value="MDK2122857.1"/>
    <property type="molecule type" value="Genomic_DNA"/>
</dbReference>
<dbReference type="PANTHER" id="PTHR14969:SF62">
    <property type="entry name" value="DECAPRENYLPHOSPHORYL-5-PHOSPHORIBOSE PHOSPHATASE RV3807C-RELATED"/>
    <property type="match status" value="1"/>
</dbReference>
<protein>
    <submittedName>
        <fullName evidence="9">Phosphatase PAP2 family protein</fullName>
    </submittedName>
</protein>
<evidence type="ECO:0000313" key="10">
    <source>
        <dbReference type="Proteomes" id="UP001172778"/>
    </source>
</evidence>
<evidence type="ECO:0000313" key="9">
    <source>
        <dbReference type="EMBL" id="MDK2122857.1"/>
    </source>
</evidence>
<evidence type="ECO:0000256" key="2">
    <source>
        <dbReference type="ARBA" id="ARBA00022475"/>
    </source>
</evidence>
<accession>A0ABT7DS04</accession>
<comment type="caution">
    <text evidence="9">The sequence shown here is derived from an EMBL/GenBank/DDBJ whole genome shotgun (WGS) entry which is preliminary data.</text>
</comment>
<evidence type="ECO:0000256" key="5">
    <source>
        <dbReference type="ARBA" id="ARBA00022989"/>
    </source>
</evidence>
<comment type="subcellular location">
    <subcellularLocation>
        <location evidence="1">Cell membrane</location>
        <topology evidence="1">Multi-pass membrane protein</topology>
    </subcellularLocation>
</comment>
<evidence type="ECO:0000256" key="3">
    <source>
        <dbReference type="ARBA" id="ARBA00022692"/>
    </source>
</evidence>
<dbReference type="InterPro" id="IPR036938">
    <property type="entry name" value="PAP2/HPO_sf"/>
</dbReference>
<feature type="domain" description="Phosphatidic acid phosphatase type 2/haloperoxidase" evidence="8">
    <location>
        <begin position="63"/>
        <end position="173"/>
    </location>
</feature>
<proteinExistence type="predicted"/>
<reference evidence="9" key="1">
    <citation type="submission" date="2023-03" db="EMBL/GenBank/DDBJ databases">
        <title>Chitinimonas shenzhenensis gen. nov., sp. nov., a novel member of family Burkholderiaceae isolated from activated sludge collected in Shen Zhen, China.</title>
        <authorList>
            <person name="Wang X."/>
        </authorList>
    </citation>
    <scope>NUCLEOTIDE SEQUENCE</scope>
    <source>
        <strain evidence="9">DQS-5</strain>
    </source>
</reference>
<dbReference type="Gene3D" id="1.20.144.10">
    <property type="entry name" value="Phosphatidic acid phosphatase type 2/haloperoxidase"/>
    <property type="match status" value="1"/>
</dbReference>
<name>A0ABT7DS04_9NEIS</name>
<dbReference type="InterPro" id="IPR000326">
    <property type="entry name" value="PAP2/HPO"/>
</dbReference>
<keyword evidence="6 7" id="KW-0472">Membrane</keyword>
<dbReference type="RefSeq" id="WP_284099144.1">
    <property type="nucleotide sequence ID" value="NZ_JARRAF010000002.1"/>
</dbReference>
<keyword evidence="2" id="KW-1003">Cell membrane</keyword>
<organism evidence="9 10">
    <name type="scientific">Parachitinimonas caeni</name>
    <dbReference type="NCBI Taxonomy" id="3031301"/>
    <lineage>
        <taxon>Bacteria</taxon>
        <taxon>Pseudomonadati</taxon>
        <taxon>Pseudomonadota</taxon>
        <taxon>Betaproteobacteria</taxon>
        <taxon>Neisseriales</taxon>
        <taxon>Chitinibacteraceae</taxon>
        <taxon>Parachitinimonas</taxon>
    </lineage>
</organism>
<dbReference type="SUPFAM" id="SSF48317">
    <property type="entry name" value="Acid phosphatase/Vanadium-dependent haloperoxidase"/>
    <property type="match status" value="1"/>
</dbReference>
<dbReference type="PANTHER" id="PTHR14969">
    <property type="entry name" value="SPHINGOSINE-1-PHOSPHATE PHOSPHOHYDROLASE"/>
    <property type="match status" value="1"/>
</dbReference>
<sequence length="176" mass="19245">MQLSQTKALLIEWDQSLTLRCNRVSRHRLLRGLFIGVSRLGDGLFWYALMLCLLAVFGAEAARGVLHMTVVGIASLLVYKWLKRQTARPRPFMRQAGIIPATAALDLYSFPSGHTLHAVSFTLVASVYFPYLQPALWLFTALVAASRPVLGLHYPSDVLAGACLGGALACGSFLLL</sequence>
<evidence type="ECO:0000256" key="7">
    <source>
        <dbReference type="SAM" id="Phobius"/>
    </source>
</evidence>
<keyword evidence="10" id="KW-1185">Reference proteome</keyword>
<evidence type="ECO:0000256" key="4">
    <source>
        <dbReference type="ARBA" id="ARBA00022801"/>
    </source>
</evidence>
<evidence type="ECO:0000256" key="1">
    <source>
        <dbReference type="ARBA" id="ARBA00004651"/>
    </source>
</evidence>
<feature type="transmembrane region" description="Helical" evidence="7">
    <location>
        <begin position="33"/>
        <end position="58"/>
    </location>
</feature>
<keyword evidence="4" id="KW-0378">Hydrolase</keyword>
<keyword evidence="5 7" id="KW-1133">Transmembrane helix</keyword>
<dbReference type="SMART" id="SM00014">
    <property type="entry name" value="acidPPc"/>
    <property type="match status" value="1"/>
</dbReference>
<feature type="transmembrane region" description="Helical" evidence="7">
    <location>
        <begin position="157"/>
        <end position="175"/>
    </location>
</feature>
<evidence type="ECO:0000256" key="6">
    <source>
        <dbReference type="ARBA" id="ARBA00023136"/>
    </source>
</evidence>
<keyword evidence="3 7" id="KW-0812">Transmembrane</keyword>
<dbReference type="Pfam" id="PF01569">
    <property type="entry name" value="PAP2"/>
    <property type="match status" value="1"/>
</dbReference>
<dbReference type="Proteomes" id="UP001172778">
    <property type="component" value="Unassembled WGS sequence"/>
</dbReference>
<evidence type="ECO:0000259" key="8">
    <source>
        <dbReference type="SMART" id="SM00014"/>
    </source>
</evidence>
<gene>
    <name evidence="9" type="ORF">PZA18_02200</name>
</gene>